<feature type="domain" description="Thioredoxin" evidence="6">
    <location>
        <begin position="24"/>
        <end position="189"/>
    </location>
</feature>
<dbReference type="PROSITE" id="PS51257">
    <property type="entry name" value="PROKAR_LIPOPROTEIN"/>
    <property type="match status" value="1"/>
</dbReference>
<feature type="binding site" evidence="3">
    <location>
        <position position="62"/>
    </location>
    <ligand>
        <name>Cu cation</name>
        <dbReference type="ChEBI" id="CHEBI:23378"/>
    </ligand>
</feature>
<evidence type="ECO:0000256" key="3">
    <source>
        <dbReference type="PIRSR" id="PIRSR603782-1"/>
    </source>
</evidence>
<feature type="disulfide bond" description="Redox-active" evidence="4">
    <location>
        <begin position="62"/>
        <end position="66"/>
    </location>
</feature>
<dbReference type="RefSeq" id="WP_124071749.1">
    <property type="nucleotide sequence ID" value="NZ_CBCRXF010000004.1"/>
</dbReference>
<dbReference type="EMBL" id="UXAV01000045">
    <property type="protein sequence ID" value="VDC33533.1"/>
    <property type="molecule type" value="Genomic_DNA"/>
</dbReference>
<dbReference type="InterPro" id="IPR036249">
    <property type="entry name" value="Thioredoxin-like_sf"/>
</dbReference>
<dbReference type="PANTHER" id="PTHR12151">
    <property type="entry name" value="ELECTRON TRANSPORT PROTIN SCO1/SENC FAMILY MEMBER"/>
    <property type="match status" value="1"/>
</dbReference>
<evidence type="ECO:0000256" key="2">
    <source>
        <dbReference type="ARBA" id="ARBA00023008"/>
    </source>
</evidence>
<keyword evidence="3" id="KW-0479">Metal-binding</keyword>
<feature type="binding site" evidence="3">
    <location>
        <position position="152"/>
    </location>
    <ligand>
        <name>Cu cation</name>
        <dbReference type="ChEBI" id="CHEBI:23378"/>
    </ligand>
</feature>
<evidence type="ECO:0000256" key="5">
    <source>
        <dbReference type="SAM" id="SignalP"/>
    </source>
</evidence>
<proteinExistence type="inferred from homology"/>
<evidence type="ECO:0000259" key="6">
    <source>
        <dbReference type="PROSITE" id="PS51352"/>
    </source>
</evidence>
<comment type="similarity">
    <text evidence="1">Belongs to the SCO1/2 family.</text>
</comment>
<organism evidence="7 8">
    <name type="scientific">Filibacter tadaridae</name>
    <dbReference type="NCBI Taxonomy" id="2483811"/>
    <lineage>
        <taxon>Bacteria</taxon>
        <taxon>Bacillati</taxon>
        <taxon>Bacillota</taxon>
        <taxon>Bacilli</taxon>
        <taxon>Bacillales</taxon>
        <taxon>Caryophanaceae</taxon>
        <taxon>Filibacter</taxon>
    </lineage>
</organism>
<dbReference type="OrthoDB" id="9811998at2"/>
<evidence type="ECO:0000256" key="4">
    <source>
        <dbReference type="PIRSR" id="PIRSR603782-2"/>
    </source>
</evidence>
<dbReference type="Proteomes" id="UP000270468">
    <property type="component" value="Unassembled WGS sequence"/>
</dbReference>
<protein>
    <recommendedName>
        <fullName evidence="6">Thioredoxin domain-containing protein</fullName>
    </recommendedName>
</protein>
<feature type="chain" id="PRO_5018225343" description="Thioredoxin domain-containing protein" evidence="5">
    <location>
        <begin position="27"/>
        <end position="189"/>
    </location>
</feature>
<evidence type="ECO:0000313" key="7">
    <source>
        <dbReference type="EMBL" id="VDC33533.1"/>
    </source>
</evidence>
<dbReference type="AlphaFoldDB" id="A0A3P5XP99"/>
<accession>A0A3P5XP99</accession>
<keyword evidence="4" id="KW-1015">Disulfide bond</keyword>
<keyword evidence="8" id="KW-1185">Reference proteome</keyword>
<evidence type="ECO:0000256" key="1">
    <source>
        <dbReference type="ARBA" id="ARBA00010996"/>
    </source>
</evidence>
<dbReference type="Gene3D" id="3.40.30.10">
    <property type="entry name" value="Glutaredoxin"/>
    <property type="match status" value="1"/>
</dbReference>
<dbReference type="CDD" id="cd02968">
    <property type="entry name" value="SCO"/>
    <property type="match status" value="1"/>
</dbReference>
<keyword evidence="5" id="KW-0732">Signal</keyword>
<feature type="binding site" evidence="3">
    <location>
        <position position="66"/>
    </location>
    <ligand>
        <name>Cu cation</name>
        <dbReference type="ChEBI" id="CHEBI:23378"/>
    </ligand>
</feature>
<evidence type="ECO:0000313" key="8">
    <source>
        <dbReference type="Proteomes" id="UP000270468"/>
    </source>
</evidence>
<dbReference type="GO" id="GO:0046872">
    <property type="term" value="F:metal ion binding"/>
    <property type="evidence" value="ECO:0007669"/>
    <property type="project" value="UniProtKB-KW"/>
</dbReference>
<dbReference type="PANTHER" id="PTHR12151:SF25">
    <property type="entry name" value="LINALOOL DEHYDRATASE_ISOMERASE DOMAIN-CONTAINING PROTEIN"/>
    <property type="match status" value="1"/>
</dbReference>
<gene>
    <name evidence="7" type="ORF">FILTAD_02943</name>
</gene>
<dbReference type="SUPFAM" id="SSF52833">
    <property type="entry name" value="Thioredoxin-like"/>
    <property type="match status" value="1"/>
</dbReference>
<keyword evidence="2 3" id="KW-0186">Copper</keyword>
<dbReference type="Pfam" id="PF02630">
    <property type="entry name" value="SCO1-SenC"/>
    <property type="match status" value="1"/>
</dbReference>
<sequence length="189" mass="21711">MKKFPNYVLLLICLLLLIACSEKSQSVEKIDSFSFTDQSGHPFGTDDLKDKVWIANFIFTKCDTICPTMTAEIASLQKRFIEKGIPVEFISFSVDPTVDSPAVLKTYIQRFTDDETNWHLLTGYKQQEIEKFAREQFQTIVQKPNSSTQVLHGTNFYLVNKQGVLVNEYNFVDSSYVDTLIKDIENELK</sequence>
<reference evidence="7 8" key="1">
    <citation type="submission" date="2018-11" db="EMBL/GenBank/DDBJ databases">
        <authorList>
            <person name="Criscuolo A."/>
        </authorList>
    </citation>
    <scope>NUCLEOTIDE SEQUENCE [LARGE SCALE GENOMIC DNA]</scope>
    <source>
        <strain evidence="7">ATB-66</strain>
    </source>
</reference>
<dbReference type="InterPro" id="IPR013766">
    <property type="entry name" value="Thioredoxin_domain"/>
</dbReference>
<dbReference type="PROSITE" id="PS51352">
    <property type="entry name" value="THIOREDOXIN_2"/>
    <property type="match status" value="1"/>
</dbReference>
<feature type="signal peptide" evidence="5">
    <location>
        <begin position="1"/>
        <end position="26"/>
    </location>
</feature>
<name>A0A3P5XP99_9BACL</name>
<dbReference type="InterPro" id="IPR003782">
    <property type="entry name" value="SCO1/SenC"/>
</dbReference>